<reference evidence="2 3" key="1">
    <citation type="journal article" date="2012" name="J. Bacteriol.">
        <title>Complete Genome Sequence of the BTEX-Degrading Bacterium Pseudoxanthomonas spadix BD-a59.</title>
        <authorList>
            <person name="Lee S.H."/>
            <person name="Jin H.M."/>
            <person name="Lee H.J."/>
            <person name="Kim J.M."/>
            <person name="Jeon C.O."/>
        </authorList>
    </citation>
    <scope>NUCLEOTIDE SEQUENCE [LARGE SCALE GENOMIC DNA]</scope>
    <source>
        <strain evidence="2 3">BD-a59</strain>
    </source>
</reference>
<feature type="transmembrane region" description="Helical" evidence="1">
    <location>
        <begin position="38"/>
        <end position="60"/>
    </location>
</feature>
<evidence type="ECO:0000313" key="3">
    <source>
        <dbReference type="Proteomes" id="UP000005870"/>
    </source>
</evidence>
<sequence length="64" mass="6893">MLLGLDVTIWKIMLVLMLVPTLSVAILNVIFRKRGGIGVGWGGVIFVLMAGIVALVIILARLHP</sequence>
<organism evidence="2 3">
    <name type="scientific">Pseudoxanthomonas spadix (strain BD-a59)</name>
    <dbReference type="NCBI Taxonomy" id="1045855"/>
    <lineage>
        <taxon>Bacteria</taxon>
        <taxon>Pseudomonadati</taxon>
        <taxon>Pseudomonadota</taxon>
        <taxon>Gammaproteobacteria</taxon>
        <taxon>Lysobacterales</taxon>
        <taxon>Lysobacteraceae</taxon>
        <taxon>Pseudoxanthomonas</taxon>
    </lineage>
</organism>
<keyword evidence="1" id="KW-1133">Transmembrane helix</keyword>
<dbReference type="STRING" id="1045855.DSC_08385"/>
<evidence type="ECO:0000256" key="1">
    <source>
        <dbReference type="SAM" id="Phobius"/>
    </source>
</evidence>
<proteinExistence type="predicted"/>
<dbReference type="EMBL" id="CP003093">
    <property type="protein sequence ID" value="AER56328.1"/>
    <property type="molecule type" value="Genomic_DNA"/>
</dbReference>
<name>G7UV48_PSEUP</name>
<evidence type="ECO:0000313" key="2">
    <source>
        <dbReference type="EMBL" id="AER56328.1"/>
    </source>
</evidence>
<keyword evidence="1" id="KW-0472">Membrane</keyword>
<dbReference type="KEGG" id="psd:DSC_08385"/>
<evidence type="ECO:0008006" key="4">
    <source>
        <dbReference type="Google" id="ProtNLM"/>
    </source>
</evidence>
<feature type="transmembrane region" description="Helical" evidence="1">
    <location>
        <begin position="12"/>
        <end position="31"/>
    </location>
</feature>
<dbReference type="AlphaFoldDB" id="G7UV48"/>
<dbReference type="HOGENOM" id="CLU_2864607_0_0_6"/>
<dbReference type="Proteomes" id="UP000005870">
    <property type="component" value="Chromosome"/>
</dbReference>
<protein>
    <recommendedName>
        <fullName evidence="4">Transmembrane protein</fullName>
    </recommendedName>
</protein>
<dbReference type="OrthoDB" id="9987734at2"/>
<keyword evidence="3" id="KW-1185">Reference proteome</keyword>
<accession>G7UV48</accession>
<gene>
    <name evidence="2" type="ordered locus">DSC_08385</name>
</gene>
<dbReference type="RefSeq" id="WP_014160504.1">
    <property type="nucleotide sequence ID" value="NC_016147.2"/>
</dbReference>
<keyword evidence="1" id="KW-0812">Transmembrane</keyword>